<organism evidence="1 2">
    <name type="scientific">Brevundimonas nasdae</name>
    <dbReference type="NCBI Taxonomy" id="172043"/>
    <lineage>
        <taxon>Bacteria</taxon>
        <taxon>Pseudomonadati</taxon>
        <taxon>Pseudomonadota</taxon>
        <taxon>Alphaproteobacteria</taxon>
        <taxon>Caulobacterales</taxon>
        <taxon>Caulobacteraceae</taxon>
        <taxon>Brevundimonas</taxon>
    </lineage>
</organism>
<keyword evidence="2" id="KW-1185">Reference proteome</keyword>
<evidence type="ECO:0000313" key="1">
    <source>
        <dbReference type="EMBL" id="WOB77677.1"/>
    </source>
</evidence>
<proteinExistence type="predicted"/>
<dbReference type="Proteomes" id="UP001302493">
    <property type="component" value="Chromosome"/>
</dbReference>
<evidence type="ECO:0000313" key="2">
    <source>
        <dbReference type="Proteomes" id="UP001302493"/>
    </source>
</evidence>
<sequence length="951" mass="102049">MLRTNDVHAAAAAHRNRKRWLRAGLLTTAALAAALPSLAAAQTTARTPAQVQAEAEAEAEGQVDPAAQATEVDEIVVTGTAIRGVAPVGSATVGITREDLVQAPVREPSALVASLPQASNQGTSLTSTGGRAAGVNLRGLGNNATLVLFDGKRVVPQGGNAQVSDPNLIPFSAIDRVEVVTDGASAIYGSDAVAGVVNYILRRNYDGTQVTARYVNSLYDQVVLDGVVGKTWTGGSLMVAGSYDANDRVGRDVRDYMLLDLRPFGGNNNNLVGTTVYPGDNGALIIGNTVYGLPETNGARPTAAQVLALQGNPELYDQSHLYDFYTERERFALLIKGRQELAPGVEVGYTGIYNRRTNDSRAGDGFERIAIRVDPSSPYYIPGLPNPTAAQTVVYNYSLNNPGTSRDQSNLEETTSHAIDLTAQLPMDFRFNGLISYGKTDSCNVCQPQVNTTRAAVIANQASYGFNPYQLGRQTAADALVGGFIQQYDTTLFDSVAKIDGSLFSVPAGPIRIAAGVEYSRYKLYLKAQNTLNLTNTYQTSRYTKSDREVKSAFAEVYVPIVGEESSVPFMQSLDLSAAVRYDSYSDAGETTNPKIGLTWKATDELIFRGSWGTSFRAPTLIEANPQTVGQTNRVFVSNGAGDPAIPVTNVSTGQSAVLSRTGNTAGLQPESAKIWSLGADYNPNFAPDLRLSLTYYNVDYTDRIENLPNQTLILSSPANLALLRDFFITAPQPSTCVNGNYSTYNPAYIPWLTDPNAVYSPSTINDCSLVGIIKGGRLNLGDVKQSGLDFAANYRQQTSFGDFRYNLTFSKILKLEKSIVAGGPLFDALDTYGFQVSERGRFNVGYSRGPISANLTANYVGSYLNNATITVAGVKKPDTQIPSWTTFDAGAAYEFQDNAPRGLSGVRVSVSVQNLTDKDPPIVLSGTTAVDLGNHNPFGRVVSFEVTKRF</sequence>
<protein>
    <submittedName>
        <fullName evidence="1">TonB-dependent receptor</fullName>
    </submittedName>
</protein>
<name>A0ACD4VI72_9CAUL</name>
<dbReference type="EMBL" id="CP119180">
    <property type="protein sequence ID" value="WOB77677.1"/>
    <property type="molecule type" value="Genomic_DNA"/>
</dbReference>
<gene>
    <name evidence="1" type="ORF">PZA08_10060</name>
</gene>
<accession>A0ACD4VI72</accession>
<keyword evidence="1" id="KW-0675">Receptor</keyword>
<reference evidence="1" key="1">
    <citation type="submission" date="2023-03" db="EMBL/GenBank/DDBJ databases">
        <title>Genome sequence of Brevundimonas nasdae SJTX8.</title>
        <authorList>
            <person name="Liang R."/>
        </authorList>
    </citation>
    <scope>NUCLEOTIDE SEQUENCE</scope>
    <source>
        <strain evidence="1">X8</strain>
    </source>
</reference>